<keyword evidence="2" id="KW-1185">Reference proteome</keyword>
<dbReference type="EMBL" id="OZ075133">
    <property type="protein sequence ID" value="CAL4985948.1"/>
    <property type="molecule type" value="Genomic_DNA"/>
</dbReference>
<evidence type="ECO:0000313" key="2">
    <source>
        <dbReference type="Proteomes" id="UP001497457"/>
    </source>
</evidence>
<reference evidence="2" key="1">
    <citation type="submission" date="2024-06" db="EMBL/GenBank/DDBJ databases">
        <authorList>
            <person name="Ryan C."/>
        </authorList>
    </citation>
    <scope>NUCLEOTIDE SEQUENCE [LARGE SCALE GENOMIC DNA]</scope>
</reference>
<proteinExistence type="predicted"/>
<dbReference type="Proteomes" id="UP001497457">
    <property type="component" value="Chromosome 23rd"/>
</dbReference>
<gene>
    <name evidence="1" type="ORF">URODEC1_LOCUS58174</name>
</gene>
<sequence length="535" mass="60103">MESAEAWGLQLANWTVEEPASAELWAPAALPVEYASIDIFDTYSLQTCSGGQQQLVEHCYSEHNPVQIITVRDDLNSEAKKPAVPIHLAKQVSVDRHTNGVFKHVASEFDKADIKAMEKKMHRYPACLETVDTCHTVPRFVAMGPYHHNRKALKPAEKVKHVAARYCITEGYTVEEVYDKVAEAADEARSLYDENVMACIGDMDFRHMMFFDACFLVQFMILRCGNRYKWMQESGGEDGDGSWKDFLRGFLSPKGYDILHDIILLENQIPWSVVEAVLSFMPSSSSVSKDFVHKMRYLMLPDRHDVVGDEKRFQFDEDYTPPHILGLLRHHIVGRSKTKHDSKVKTITFSISAIELAEMGISVAPSKSMKLTAMSLDMEGHLLSGELCLPALSLDRDRASHLVNMAALELCTVKSFSRAKYASDSAVCSYLLLLAMLVHREEDVHELRVRGLLVGGGGLTNAEALRFLSSFQGLRWGQHYNYIMETIDSYRAGRRTRTKVHAFFYNHWKTITAVIGVVSTVAGIIGTLASIKGSI</sequence>
<dbReference type="Pfam" id="PF03140">
    <property type="entry name" value="DUF247"/>
    <property type="match status" value="1"/>
</dbReference>
<dbReference type="InterPro" id="IPR004158">
    <property type="entry name" value="DUF247_pln"/>
</dbReference>
<name>A0ABC9AWA7_9POAL</name>
<evidence type="ECO:0000313" key="1">
    <source>
        <dbReference type="EMBL" id="CAL4985948.1"/>
    </source>
</evidence>
<protein>
    <submittedName>
        <fullName evidence="1">Uncharacterized protein</fullName>
    </submittedName>
</protein>
<dbReference type="PANTHER" id="PTHR31549:SF265">
    <property type="match status" value="1"/>
</dbReference>
<dbReference type="AlphaFoldDB" id="A0ABC9AWA7"/>
<dbReference type="PANTHER" id="PTHR31549">
    <property type="entry name" value="PROTEIN, PUTATIVE (DUF247)-RELATED-RELATED"/>
    <property type="match status" value="1"/>
</dbReference>
<reference evidence="1 2" key="2">
    <citation type="submission" date="2024-10" db="EMBL/GenBank/DDBJ databases">
        <authorList>
            <person name="Ryan C."/>
        </authorList>
    </citation>
    <scope>NUCLEOTIDE SEQUENCE [LARGE SCALE GENOMIC DNA]</scope>
</reference>
<accession>A0ABC9AWA7</accession>
<organism evidence="1 2">
    <name type="scientific">Urochloa decumbens</name>
    <dbReference type="NCBI Taxonomy" id="240449"/>
    <lineage>
        <taxon>Eukaryota</taxon>
        <taxon>Viridiplantae</taxon>
        <taxon>Streptophyta</taxon>
        <taxon>Embryophyta</taxon>
        <taxon>Tracheophyta</taxon>
        <taxon>Spermatophyta</taxon>
        <taxon>Magnoliopsida</taxon>
        <taxon>Liliopsida</taxon>
        <taxon>Poales</taxon>
        <taxon>Poaceae</taxon>
        <taxon>PACMAD clade</taxon>
        <taxon>Panicoideae</taxon>
        <taxon>Panicodae</taxon>
        <taxon>Paniceae</taxon>
        <taxon>Melinidinae</taxon>
        <taxon>Urochloa</taxon>
    </lineage>
</organism>